<proteinExistence type="inferred from homology"/>
<name>A0A833QTJ7_9POAL</name>
<dbReference type="NCBIfam" id="TIGR01623">
    <property type="entry name" value="put_zinc_LRP1"/>
    <property type="match status" value="1"/>
</dbReference>
<comment type="subcellular location">
    <subcellularLocation>
        <location evidence="1">Nucleus</location>
    </subcellularLocation>
</comment>
<keyword evidence="6" id="KW-0010">Activator</keyword>
<keyword evidence="4" id="KW-0862">Zinc</keyword>
<dbReference type="GO" id="GO:0003700">
    <property type="term" value="F:DNA-binding transcription factor activity"/>
    <property type="evidence" value="ECO:0007669"/>
    <property type="project" value="InterPro"/>
</dbReference>
<comment type="similarity">
    <text evidence="2">Belongs to the SHI protein family.</text>
</comment>
<dbReference type="GO" id="GO:0003677">
    <property type="term" value="F:DNA binding"/>
    <property type="evidence" value="ECO:0007669"/>
    <property type="project" value="UniProtKB-KW"/>
</dbReference>
<evidence type="ECO:0000256" key="6">
    <source>
        <dbReference type="ARBA" id="ARBA00023159"/>
    </source>
</evidence>
<protein>
    <submittedName>
        <fullName evidence="9">Protein SHI RELATED SEQUENCE 1-like protein</fullName>
    </submittedName>
</protein>
<evidence type="ECO:0000256" key="1">
    <source>
        <dbReference type="ARBA" id="ARBA00004123"/>
    </source>
</evidence>
<accession>A0A833QTJ7</accession>
<dbReference type="InterPro" id="IPR006511">
    <property type="entry name" value="SHI_C"/>
</dbReference>
<evidence type="ECO:0000256" key="4">
    <source>
        <dbReference type="ARBA" id="ARBA00022833"/>
    </source>
</evidence>
<gene>
    <name evidence="9" type="ORF">FCM35_KLT11155</name>
</gene>
<evidence type="ECO:0000313" key="9">
    <source>
        <dbReference type="EMBL" id="KAF3324998.1"/>
    </source>
</evidence>
<dbReference type="Pfam" id="PF05142">
    <property type="entry name" value="DUF702"/>
    <property type="match status" value="1"/>
</dbReference>
<sequence>MEGFPLGRGGGFQLWQQQEQQQHQQLQNQPPQGSAQSQQQFTYLSFSHDAASLAAAASGSRAMRGSGAGASSSGSGTISCQDCGNQAKKDCVHMRCRTCCKSKGYHCPTHVKSTWVPAARRRERQQQLTSALEASERSGGGEPSKRLRDTRLVAAGTTSGSGAGLLATRFPAEVSSEATFRCVRLGTVDQHEPEYAYQTAVRIGGHVFKGILHDHGPDPSTAPDYHLRHVSEGTSPNISAAAATSATEVAPGSGGVIGSSADMMEPYPTPLIFMSGAQFFPHHHNPRS</sequence>
<organism evidence="9 10">
    <name type="scientific">Carex littledalei</name>
    <dbReference type="NCBI Taxonomy" id="544730"/>
    <lineage>
        <taxon>Eukaryota</taxon>
        <taxon>Viridiplantae</taxon>
        <taxon>Streptophyta</taxon>
        <taxon>Embryophyta</taxon>
        <taxon>Tracheophyta</taxon>
        <taxon>Spermatophyta</taxon>
        <taxon>Magnoliopsida</taxon>
        <taxon>Liliopsida</taxon>
        <taxon>Poales</taxon>
        <taxon>Cyperaceae</taxon>
        <taxon>Cyperoideae</taxon>
        <taxon>Cariceae</taxon>
        <taxon>Carex</taxon>
        <taxon>Carex subgen. Euthyceras</taxon>
    </lineage>
</organism>
<keyword evidence="7" id="KW-0539">Nucleus</keyword>
<dbReference type="EMBL" id="SWLB01000021">
    <property type="protein sequence ID" value="KAF3324998.1"/>
    <property type="molecule type" value="Genomic_DNA"/>
</dbReference>
<evidence type="ECO:0000256" key="8">
    <source>
        <dbReference type="SAM" id="MobiDB-lite"/>
    </source>
</evidence>
<feature type="region of interest" description="Disordered" evidence="8">
    <location>
        <begin position="16"/>
        <end position="39"/>
    </location>
</feature>
<evidence type="ECO:0000256" key="5">
    <source>
        <dbReference type="ARBA" id="ARBA00023125"/>
    </source>
</evidence>
<keyword evidence="5" id="KW-0238">DNA-binding</keyword>
<evidence type="ECO:0000256" key="2">
    <source>
        <dbReference type="ARBA" id="ARBA00006911"/>
    </source>
</evidence>
<evidence type="ECO:0000313" key="10">
    <source>
        <dbReference type="Proteomes" id="UP000623129"/>
    </source>
</evidence>
<dbReference type="Proteomes" id="UP000623129">
    <property type="component" value="Unassembled WGS sequence"/>
</dbReference>
<keyword evidence="3" id="KW-0479">Metal-binding</keyword>
<dbReference type="GO" id="GO:0005634">
    <property type="term" value="C:nucleus"/>
    <property type="evidence" value="ECO:0007669"/>
    <property type="project" value="UniProtKB-SubCell"/>
</dbReference>
<evidence type="ECO:0000256" key="3">
    <source>
        <dbReference type="ARBA" id="ARBA00022723"/>
    </source>
</evidence>
<reference evidence="9" key="1">
    <citation type="submission" date="2020-01" db="EMBL/GenBank/DDBJ databases">
        <title>Genome sequence of Kobresia littledalei, the first chromosome-level genome in the family Cyperaceae.</title>
        <authorList>
            <person name="Qu G."/>
        </authorList>
    </citation>
    <scope>NUCLEOTIDE SEQUENCE</scope>
    <source>
        <strain evidence="9">C.B.Clarke</strain>
        <tissue evidence="9">Leaf</tissue>
    </source>
</reference>
<dbReference type="GO" id="GO:0046872">
    <property type="term" value="F:metal ion binding"/>
    <property type="evidence" value="ECO:0007669"/>
    <property type="project" value="UniProtKB-KW"/>
</dbReference>
<dbReference type="GO" id="GO:0045893">
    <property type="term" value="P:positive regulation of DNA-templated transcription"/>
    <property type="evidence" value="ECO:0007669"/>
    <property type="project" value="TreeGrafter"/>
</dbReference>
<dbReference type="PANTHER" id="PTHR31604">
    <property type="entry name" value="PROTEIN LATERAL ROOT PRIMORDIUM 1"/>
    <property type="match status" value="1"/>
</dbReference>
<feature type="region of interest" description="Disordered" evidence="8">
    <location>
        <begin position="118"/>
        <end position="145"/>
    </location>
</feature>
<dbReference type="AlphaFoldDB" id="A0A833QTJ7"/>
<dbReference type="InterPro" id="IPR006510">
    <property type="entry name" value="Znf_LRP1"/>
</dbReference>
<keyword evidence="10" id="KW-1185">Reference proteome</keyword>
<dbReference type="PANTHER" id="PTHR31604:SF57">
    <property type="entry name" value="PROTEIN SHORT INTERNODES 1"/>
    <property type="match status" value="1"/>
</dbReference>
<comment type="caution">
    <text evidence="9">The sequence shown here is derived from an EMBL/GenBank/DDBJ whole genome shotgun (WGS) entry which is preliminary data.</text>
</comment>
<dbReference type="InterPro" id="IPR007818">
    <property type="entry name" value="SHI"/>
</dbReference>
<evidence type="ECO:0000256" key="7">
    <source>
        <dbReference type="ARBA" id="ARBA00023242"/>
    </source>
</evidence>
<dbReference type="NCBIfam" id="TIGR01624">
    <property type="entry name" value="LRP1_Cterm"/>
    <property type="match status" value="1"/>
</dbReference>
<dbReference type="OrthoDB" id="692274at2759"/>